<comment type="caution">
    <text evidence="5">The sequence shown here is derived from an EMBL/GenBank/DDBJ whole genome shotgun (WGS) entry which is preliminary data.</text>
</comment>
<dbReference type="RefSeq" id="WP_289544564.1">
    <property type="nucleotide sequence ID" value="NZ_JAUDDZ010000003.1"/>
</dbReference>
<dbReference type="InterPro" id="IPR036812">
    <property type="entry name" value="NAD(P)_OxRdtase_dom_sf"/>
</dbReference>
<keyword evidence="1" id="KW-0479">Metal-binding</keyword>
<evidence type="ECO:0000313" key="5">
    <source>
        <dbReference type="EMBL" id="MDM8274538.1"/>
    </source>
</evidence>
<reference evidence="6" key="1">
    <citation type="submission" date="2023-06" db="EMBL/GenBank/DDBJ databases">
        <title>Identification and characterization of horizontal gene transfer across gut microbiota members of farm animals based on homology search.</title>
        <authorList>
            <person name="Zeman M."/>
            <person name="Kubasova T."/>
            <person name="Jahodarova E."/>
            <person name="Nykrynova M."/>
            <person name="Rychlik I."/>
        </authorList>
    </citation>
    <scope>NUCLEOTIDE SEQUENCE [LARGE SCALE GENOMIC DNA]</scope>
    <source>
        <strain evidence="6">154_Feed</strain>
    </source>
</reference>
<name>A0ABT7V7R5_9ACTN</name>
<dbReference type="InterPro" id="IPR023210">
    <property type="entry name" value="NADP_OxRdtase_dom"/>
</dbReference>
<dbReference type="Pfam" id="PF00248">
    <property type="entry name" value="Aldo_ket_red"/>
    <property type="match status" value="1"/>
</dbReference>
<keyword evidence="6" id="KW-1185">Reference proteome</keyword>
<keyword evidence="2" id="KW-0408">Iron</keyword>
<dbReference type="Proteomes" id="UP001529421">
    <property type="component" value="Unassembled WGS sequence"/>
</dbReference>
<dbReference type="SUPFAM" id="SSF46548">
    <property type="entry name" value="alpha-helical ferredoxin"/>
    <property type="match status" value="1"/>
</dbReference>
<dbReference type="SUPFAM" id="SSF51430">
    <property type="entry name" value="NAD(P)-linked oxidoreductase"/>
    <property type="match status" value="1"/>
</dbReference>
<dbReference type="PANTHER" id="PTHR43312:SF1">
    <property type="entry name" value="NADP-DEPENDENT OXIDOREDUCTASE DOMAIN-CONTAINING PROTEIN"/>
    <property type="match status" value="1"/>
</dbReference>
<dbReference type="Gene3D" id="3.20.20.100">
    <property type="entry name" value="NADP-dependent oxidoreductase domain"/>
    <property type="match status" value="1"/>
</dbReference>
<protein>
    <submittedName>
        <fullName evidence="5">Aldo/keto reductase</fullName>
    </submittedName>
</protein>
<feature type="domain" description="4Fe-4S ferredoxin-type" evidence="4">
    <location>
        <begin position="346"/>
        <end position="375"/>
    </location>
</feature>
<accession>A0ABT7V7R5</accession>
<dbReference type="EMBL" id="JAUDDZ010000003">
    <property type="protein sequence ID" value="MDM8274538.1"/>
    <property type="molecule type" value="Genomic_DNA"/>
</dbReference>
<sequence length="384" mass="42255">MQYRKLGTTGLDVSEIGFGGEWMDGTAEQAMAVVRACQEAGVNILDCWMPDPTRRSNLGDALRELDSRGQWIIQGHLGSTWQDGQYVRTRDLDAVKPAFEDLLQRFHTDYMDLGMIHYVDKVEEFEQIVADSPFIEYLRELRACGTVRHVGLSTHNPEVAKLACRHPEIEMILFSVNPAFDMMPASEDLDDYFGEKGEQSALDGITPERAELYALAEQTGTGITVMKGYMGGRLFDPAQSPFGVALTPVQCIHYALTRPAVASIMVGFSTPDHVAEAISYEGASAEERDYATVLAGAPRHAYMGQCTYCGHCAPCPKGIDIPTVNKFYDLAVMQDEVPDSLREHYRALDVRADACIACHACEGRCPFGVKVADKMAQAAGLFGC</sequence>
<evidence type="ECO:0000256" key="2">
    <source>
        <dbReference type="ARBA" id="ARBA00023004"/>
    </source>
</evidence>
<evidence type="ECO:0000256" key="1">
    <source>
        <dbReference type="ARBA" id="ARBA00022723"/>
    </source>
</evidence>
<gene>
    <name evidence="5" type="ORF">QUW28_03325</name>
</gene>
<evidence type="ECO:0000256" key="3">
    <source>
        <dbReference type="ARBA" id="ARBA00023014"/>
    </source>
</evidence>
<evidence type="ECO:0000313" key="6">
    <source>
        <dbReference type="Proteomes" id="UP001529421"/>
    </source>
</evidence>
<dbReference type="CDD" id="cd19100">
    <property type="entry name" value="AKR_unchar"/>
    <property type="match status" value="1"/>
</dbReference>
<dbReference type="PROSITE" id="PS00198">
    <property type="entry name" value="4FE4S_FER_1"/>
    <property type="match status" value="1"/>
</dbReference>
<proteinExistence type="predicted"/>
<dbReference type="PROSITE" id="PS51379">
    <property type="entry name" value="4FE4S_FER_2"/>
    <property type="match status" value="1"/>
</dbReference>
<reference evidence="5 6" key="2">
    <citation type="submission" date="2023-06" db="EMBL/GenBank/DDBJ databases">
        <authorList>
            <person name="Zeman M."/>
            <person name="Kubasova T."/>
            <person name="Jahodarova E."/>
            <person name="Nykrynova M."/>
            <person name="Rychlik I."/>
        </authorList>
    </citation>
    <scope>NUCLEOTIDE SEQUENCE [LARGE SCALE GENOMIC DNA]</scope>
    <source>
        <strain evidence="5 6">154_Feed</strain>
    </source>
</reference>
<dbReference type="PANTHER" id="PTHR43312">
    <property type="entry name" value="D-THREO-ALDOSE 1-DEHYDROGENASE"/>
    <property type="match status" value="1"/>
</dbReference>
<dbReference type="InterPro" id="IPR017896">
    <property type="entry name" value="4Fe4S_Fe-S-bd"/>
</dbReference>
<dbReference type="InterPro" id="IPR017900">
    <property type="entry name" value="4Fe4S_Fe_S_CS"/>
</dbReference>
<organism evidence="5 6">
    <name type="scientific">Enorma phocaeensis</name>
    <dbReference type="NCBI Taxonomy" id="1871019"/>
    <lineage>
        <taxon>Bacteria</taxon>
        <taxon>Bacillati</taxon>
        <taxon>Actinomycetota</taxon>
        <taxon>Coriobacteriia</taxon>
        <taxon>Coriobacteriales</taxon>
        <taxon>Coriobacteriaceae</taxon>
        <taxon>Enorma</taxon>
    </lineage>
</organism>
<dbReference type="InterPro" id="IPR053135">
    <property type="entry name" value="AKR2_Oxidoreductase"/>
</dbReference>
<evidence type="ECO:0000259" key="4">
    <source>
        <dbReference type="PROSITE" id="PS51379"/>
    </source>
</evidence>
<dbReference type="Pfam" id="PF13534">
    <property type="entry name" value="Fer4_17"/>
    <property type="match status" value="1"/>
</dbReference>
<keyword evidence="3" id="KW-0411">Iron-sulfur</keyword>